<keyword evidence="3" id="KW-1185">Reference proteome</keyword>
<evidence type="ECO:0000256" key="1">
    <source>
        <dbReference type="ARBA" id="ARBA00009884"/>
    </source>
</evidence>
<comment type="caution">
    <text evidence="2">The sequence shown here is derived from an EMBL/GenBank/DDBJ whole genome shotgun (WGS) entry which is preliminary data.</text>
</comment>
<feature type="non-terminal residue" evidence="2">
    <location>
        <position position="1"/>
    </location>
</feature>
<dbReference type="EMBL" id="CAUYUJ010017188">
    <property type="protein sequence ID" value="CAK0872679.1"/>
    <property type="molecule type" value="Genomic_DNA"/>
</dbReference>
<proteinExistence type="inferred from homology"/>
<comment type="similarity">
    <text evidence="1">Belongs to the STXBP/unc-18/SEC1 family.</text>
</comment>
<gene>
    <name evidence="2" type="ORF">PCOR1329_LOCUS58064</name>
</gene>
<sequence length="322" mass="36522">VPGIRDELREIVMSPTQDTFFEETSTNMFSNFGDLGVSIKKYVEQYQSQTKNTAKIESIEEMQRFVDEYPEFRRMSGNVSKHVAVVHELSRIIEDRGTPACCRPPSWSRTPELACTENRQEHFRAVMDMLKGQEITNMERLRLVLLYSLRYEHDSSLGQLKEVLRSKGIGQEQVALVDQLLQYAGSHIRGGDLFHNKSIFAQAKAAVATSFKGVENVYTQHKTQVASIADNIMKGKLKERVQLSLRGWRAVRRLVQRRKEALACHHLYRRRRHLRGSSRDVAEVNRSLESGRGVILGGTTVHSCKSFLADIAQLGGPHGGPE</sequence>
<dbReference type="Gene3D" id="3.90.830.10">
    <property type="entry name" value="Syntaxin Binding Protein 1, Chain A, domain 2"/>
    <property type="match status" value="1"/>
</dbReference>
<reference evidence="2" key="1">
    <citation type="submission" date="2023-10" db="EMBL/GenBank/DDBJ databases">
        <authorList>
            <person name="Chen Y."/>
            <person name="Shah S."/>
            <person name="Dougan E. K."/>
            <person name="Thang M."/>
            <person name="Chan C."/>
        </authorList>
    </citation>
    <scope>NUCLEOTIDE SEQUENCE [LARGE SCALE GENOMIC DNA]</scope>
</reference>
<evidence type="ECO:0000313" key="2">
    <source>
        <dbReference type="EMBL" id="CAK0872679.1"/>
    </source>
</evidence>
<organism evidence="2 3">
    <name type="scientific">Prorocentrum cordatum</name>
    <dbReference type="NCBI Taxonomy" id="2364126"/>
    <lineage>
        <taxon>Eukaryota</taxon>
        <taxon>Sar</taxon>
        <taxon>Alveolata</taxon>
        <taxon>Dinophyceae</taxon>
        <taxon>Prorocentrales</taxon>
        <taxon>Prorocentraceae</taxon>
        <taxon>Prorocentrum</taxon>
    </lineage>
</organism>
<dbReference type="InterPro" id="IPR043127">
    <property type="entry name" value="Sec-1-like_dom3a"/>
</dbReference>
<dbReference type="Pfam" id="PF00995">
    <property type="entry name" value="Sec1"/>
    <property type="match status" value="1"/>
</dbReference>
<dbReference type="InterPro" id="IPR036045">
    <property type="entry name" value="Sec1-like_sf"/>
</dbReference>
<accession>A0ABN9VHN2</accession>
<protein>
    <submittedName>
        <fullName evidence="2">Uncharacterized protein</fullName>
    </submittedName>
</protein>
<evidence type="ECO:0000313" key="3">
    <source>
        <dbReference type="Proteomes" id="UP001189429"/>
    </source>
</evidence>
<dbReference type="Proteomes" id="UP001189429">
    <property type="component" value="Unassembled WGS sequence"/>
</dbReference>
<name>A0ABN9VHN2_9DINO</name>
<dbReference type="InterPro" id="IPR001619">
    <property type="entry name" value="Sec1-like"/>
</dbReference>
<dbReference type="PANTHER" id="PTHR11679">
    <property type="entry name" value="VESICLE PROTEIN SORTING-ASSOCIATED"/>
    <property type="match status" value="1"/>
</dbReference>
<dbReference type="SUPFAM" id="SSF56815">
    <property type="entry name" value="Sec1/munc18-like (SM) proteins"/>
    <property type="match status" value="1"/>
</dbReference>